<reference evidence="1 2" key="1">
    <citation type="submission" date="2023-08" db="EMBL/GenBank/DDBJ databases">
        <authorList>
            <person name="Roldan D.M."/>
            <person name="Menes R.J."/>
        </authorList>
    </citation>
    <scope>NUCLEOTIDE SEQUENCE [LARGE SCALE GENOMIC DNA]</scope>
    <source>
        <strain evidence="1 2">CCM 2812</strain>
    </source>
</reference>
<sequence>MSASPVLFKTDLGRAVLRDRALPQAQGLNRARRSLLIMVDGRRTLRELGPAIDALGLVREDLQWLVDRRLMRWGDATGSPVLAGEAGPTRPAGNRSVAGAKLYALDLLGRLLAQEDAPLREAARAVTHDAHLMPWLRQCAVDIARRSTEDRAALFLVKVQSMVPEHLLDPIGDPA</sequence>
<protein>
    <submittedName>
        <fullName evidence="1">Uncharacterized protein</fullName>
    </submittedName>
</protein>
<dbReference type="Proteomes" id="UP001235760">
    <property type="component" value="Unassembled WGS sequence"/>
</dbReference>
<gene>
    <name evidence="1" type="ORF">Q8X39_05320</name>
</gene>
<name>A0ABT9G0P1_LEPDI</name>
<comment type="caution">
    <text evidence="1">The sequence shown here is derived from an EMBL/GenBank/DDBJ whole genome shotgun (WGS) entry which is preliminary data.</text>
</comment>
<dbReference type="RefSeq" id="WP_305748599.1">
    <property type="nucleotide sequence ID" value="NZ_JAUZEE010000002.1"/>
</dbReference>
<dbReference type="EMBL" id="JAUZEE010000002">
    <property type="protein sequence ID" value="MDP4300046.1"/>
    <property type="molecule type" value="Genomic_DNA"/>
</dbReference>
<proteinExistence type="predicted"/>
<organism evidence="1 2">
    <name type="scientific">Leptothrix discophora</name>
    <dbReference type="NCBI Taxonomy" id="89"/>
    <lineage>
        <taxon>Bacteria</taxon>
        <taxon>Pseudomonadati</taxon>
        <taxon>Pseudomonadota</taxon>
        <taxon>Betaproteobacteria</taxon>
        <taxon>Burkholderiales</taxon>
        <taxon>Sphaerotilaceae</taxon>
        <taxon>Leptothrix</taxon>
    </lineage>
</organism>
<evidence type="ECO:0000313" key="1">
    <source>
        <dbReference type="EMBL" id="MDP4300046.1"/>
    </source>
</evidence>
<evidence type="ECO:0000313" key="2">
    <source>
        <dbReference type="Proteomes" id="UP001235760"/>
    </source>
</evidence>
<accession>A0ABT9G0P1</accession>
<keyword evidence="2" id="KW-1185">Reference proteome</keyword>